<evidence type="ECO:0000313" key="2">
    <source>
        <dbReference type="Proteomes" id="UP001066276"/>
    </source>
</evidence>
<accession>A0AAV7SVZ5</accession>
<keyword evidence="2" id="KW-1185">Reference proteome</keyword>
<protein>
    <submittedName>
        <fullName evidence="1">Uncharacterized protein</fullName>
    </submittedName>
</protein>
<evidence type="ECO:0000313" key="1">
    <source>
        <dbReference type="EMBL" id="KAJ1168355.1"/>
    </source>
</evidence>
<dbReference type="AlphaFoldDB" id="A0AAV7SVZ5"/>
<proteinExistence type="predicted"/>
<sequence>MHNMYVRSACIICSDTYGDQTPHRSMCTPLRSTRIINPSQKCVDFTAIRTQNKPTAIRTYNTHKPVDFTATLTNKLTVIRTYNIQEFADLTAIRTQLGSH</sequence>
<reference evidence="1" key="1">
    <citation type="journal article" date="2022" name="bioRxiv">
        <title>Sequencing and chromosome-scale assembly of the giantPleurodeles waltlgenome.</title>
        <authorList>
            <person name="Brown T."/>
            <person name="Elewa A."/>
            <person name="Iarovenko S."/>
            <person name="Subramanian E."/>
            <person name="Araus A.J."/>
            <person name="Petzold A."/>
            <person name="Susuki M."/>
            <person name="Suzuki K.-i.T."/>
            <person name="Hayashi T."/>
            <person name="Toyoda A."/>
            <person name="Oliveira C."/>
            <person name="Osipova E."/>
            <person name="Leigh N.D."/>
            <person name="Simon A."/>
            <person name="Yun M.H."/>
        </authorList>
    </citation>
    <scope>NUCLEOTIDE SEQUENCE</scope>
    <source>
        <strain evidence="1">20211129_DDA</strain>
        <tissue evidence="1">Liver</tissue>
    </source>
</reference>
<name>A0AAV7SVZ5_PLEWA</name>
<dbReference type="Proteomes" id="UP001066276">
    <property type="component" value="Chromosome 4_1"/>
</dbReference>
<organism evidence="1 2">
    <name type="scientific">Pleurodeles waltl</name>
    <name type="common">Iberian ribbed newt</name>
    <dbReference type="NCBI Taxonomy" id="8319"/>
    <lineage>
        <taxon>Eukaryota</taxon>
        <taxon>Metazoa</taxon>
        <taxon>Chordata</taxon>
        <taxon>Craniata</taxon>
        <taxon>Vertebrata</taxon>
        <taxon>Euteleostomi</taxon>
        <taxon>Amphibia</taxon>
        <taxon>Batrachia</taxon>
        <taxon>Caudata</taxon>
        <taxon>Salamandroidea</taxon>
        <taxon>Salamandridae</taxon>
        <taxon>Pleurodelinae</taxon>
        <taxon>Pleurodeles</taxon>
    </lineage>
</organism>
<gene>
    <name evidence="1" type="ORF">NDU88_000281</name>
</gene>
<comment type="caution">
    <text evidence="1">The sequence shown here is derived from an EMBL/GenBank/DDBJ whole genome shotgun (WGS) entry which is preliminary data.</text>
</comment>
<dbReference type="EMBL" id="JANPWB010000007">
    <property type="protein sequence ID" value="KAJ1168355.1"/>
    <property type="molecule type" value="Genomic_DNA"/>
</dbReference>